<proteinExistence type="predicted"/>
<feature type="domain" description="EamA" evidence="7">
    <location>
        <begin position="133"/>
        <end position="265"/>
    </location>
</feature>
<name>A0A2T4I6S2_9SPHN</name>
<accession>A0A2T4I6S2</accession>
<feature type="transmembrane region" description="Helical" evidence="6">
    <location>
        <begin position="222"/>
        <end position="241"/>
    </location>
</feature>
<evidence type="ECO:0000256" key="3">
    <source>
        <dbReference type="ARBA" id="ARBA00022692"/>
    </source>
</evidence>
<feature type="transmembrane region" description="Helical" evidence="6">
    <location>
        <begin position="157"/>
        <end position="180"/>
    </location>
</feature>
<dbReference type="GO" id="GO:0005886">
    <property type="term" value="C:plasma membrane"/>
    <property type="evidence" value="ECO:0007669"/>
    <property type="project" value="UniProtKB-SubCell"/>
</dbReference>
<keyword evidence="4 6" id="KW-1133">Transmembrane helix</keyword>
<dbReference type="AlphaFoldDB" id="A0A2T4I6S2"/>
<dbReference type="SUPFAM" id="SSF103481">
    <property type="entry name" value="Multidrug resistance efflux transporter EmrE"/>
    <property type="match status" value="2"/>
</dbReference>
<gene>
    <name evidence="8" type="ORF">CV103_04785</name>
</gene>
<evidence type="ECO:0000313" key="8">
    <source>
        <dbReference type="EMBL" id="PTD26297.1"/>
    </source>
</evidence>
<evidence type="ECO:0000256" key="1">
    <source>
        <dbReference type="ARBA" id="ARBA00004651"/>
    </source>
</evidence>
<keyword evidence="5 6" id="KW-0472">Membrane</keyword>
<keyword evidence="2" id="KW-1003">Cell membrane</keyword>
<feature type="transmembrane region" description="Helical" evidence="6">
    <location>
        <begin position="102"/>
        <end position="121"/>
    </location>
</feature>
<feature type="transmembrane region" description="Helical" evidence="6">
    <location>
        <begin position="25"/>
        <end position="42"/>
    </location>
</feature>
<dbReference type="InterPro" id="IPR051258">
    <property type="entry name" value="Diverse_Substrate_Transporter"/>
</dbReference>
<feature type="transmembrane region" description="Helical" evidence="6">
    <location>
        <begin position="49"/>
        <end position="71"/>
    </location>
</feature>
<protein>
    <submittedName>
        <fullName evidence="8">EamA family transporter</fullName>
    </submittedName>
</protein>
<feature type="transmembrane region" description="Helical" evidence="6">
    <location>
        <begin position="77"/>
        <end position="95"/>
    </location>
</feature>
<sequence length="278" mass="28530">MASVCIGNSFAKALFPLAGASGTNALRLGLSALLLIALFRPWRWQIGRVGWVAVVPYGMTIAAMNLCFYMALRTLPLGIAIAIEFLGPLSIALMFSVRRADYLWIACAALGVASLTLPGAISGSSHAALDPVGLAFVLGAALAWALYIVAGKRASEILPAGQVVCLGTCVAALIAVPVGIVSTGARLIEPQILAGGLVVAVLASAIPFSLEMIALKRLPRHVFGVVVSLEPAIGALAALAILGERLSLLQCLAIAALIAASVGISRNHALEDAVPPQV</sequence>
<dbReference type="Proteomes" id="UP000241206">
    <property type="component" value="Unassembled WGS sequence"/>
</dbReference>
<comment type="subcellular location">
    <subcellularLocation>
        <location evidence="1">Cell membrane</location>
        <topology evidence="1">Multi-pass membrane protein</topology>
    </subcellularLocation>
</comment>
<dbReference type="PANTHER" id="PTHR42920">
    <property type="entry name" value="OS03G0707200 PROTEIN-RELATED"/>
    <property type="match status" value="1"/>
</dbReference>
<comment type="caution">
    <text evidence="8">The sequence shown here is derived from an EMBL/GenBank/DDBJ whole genome shotgun (WGS) entry which is preliminary data.</text>
</comment>
<dbReference type="InterPro" id="IPR037185">
    <property type="entry name" value="EmrE-like"/>
</dbReference>
<evidence type="ECO:0000313" key="9">
    <source>
        <dbReference type="Proteomes" id="UP000241206"/>
    </source>
</evidence>
<keyword evidence="3 6" id="KW-0812">Transmembrane</keyword>
<dbReference type="PANTHER" id="PTHR42920:SF5">
    <property type="entry name" value="EAMA DOMAIN-CONTAINING PROTEIN"/>
    <property type="match status" value="1"/>
</dbReference>
<evidence type="ECO:0000256" key="4">
    <source>
        <dbReference type="ARBA" id="ARBA00022989"/>
    </source>
</evidence>
<evidence type="ECO:0000256" key="2">
    <source>
        <dbReference type="ARBA" id="ARBA00022475"/>
    </source>
</evidence>
<organism evidence="8 9">
    <name type="scientific">Edaphosphingomonas fennica</name>
    <dbReference type="NCBI Taxonomy" id="114404"/>
    <lineage>
        <taxon>Bacteria</taxon>
        <taxon>Pseudomonadati</taxon>
        <taxon>Pseudomonadota</taxon>
        <taxon>Alphaproteobacteria</taxon>
        <taxon>Sphingomonadales</taxon>
        <taxon>Rhizorhabdaceae</taxon>
        <taxon>Edaphosphingomonas</taxon>
    </lineage>
</organism>
<reference evidence="8 9" key="1">
    <citation type="submission" date="2017-11" db="EMBL/GenBank/DDBJ databases">
        <title>Sphingomonas oleivorans sp. nov., isolated from oil-contaminated soil.</title>
        <authorList>
            <person name="Wang L."/>
            <person name="Chen L."/>
        </authorList>
    </citation>
    <scope>NUCLEOTIDE SEQUENCE [LARGE SCALE GENOMIC DNA]</scope>
    <source>
        <strain evidence="8 9">K101</strain>
    </source>
</reference>
<keyword evidence="9" id="KW-1185">Reference proteome</keyword>
<feature type="transmembrane region" description="Helical" evidence="6">
    <location>
        <begin position="133"/>
        <end position="150"/>
    </location>
</feature>
<evidence type="ECO:0000256" key="6">
    <source>
        <dbReference type="SAM" id="Phobius"/>
    </source>
</evidence>
<evidence type="ECO:0000259" key="7">
    <source>
        <dbReference type="Pfam" id="PF00892"/>
    </source>
</evidence>
<dbReference type="InterPro" id="IPR000620">
    <property type="entry name" value="EamA_dom"/>
</dbReference>
<dbReference type="Pfam" id="PF00892">
    <property type="entry name" value="EamA"/>
    <property type="match status" value="1"/>
</dbReference>
<feature type="transmembrane region" description="Helical" evidence="6">
    <location>
        <begin position="192"/>
        <end position="210"/>
    </location>
</feature>
<dbReference type="EMBL" id="PHHF01000018">
    <property type="protein sequence ID" value="PTD26297.1"/>
    <property type="molecule type" value="Genomic_DNA"/>
</dbReference>
<evidence type="ECO:0000256" key="5">
    <source>
        <dbReference type="ARBA" id="ARBA00023136"/>
    </source>
</evidence>